<name>A0A8H6W8S1_9AGAR</name>
<dbReference type="PANTHER" id="PTHR35871">
    <property type="entry name" value="EXPRESSED PROTEIN"/>
    <property type="match status" value="1"/>
</dbReference>
<evidence type="ECO:0000313" key="1">
    <source>
        <dbReference type="EMBL" id="KAF7303429.1"/>
    </source>
</evidence>
<dbReference type="RefSeq" id="XP_037220401.1">
    <property type="nucleotide sequence ID" value="XM_037362480.1"/>
</dbReference>
<keyword evidence="2" id="KW-1185">Reference proteome</keyword>
<evidence type="ECO:0000313" key="2">
    <source>
        <dbReference type="Proteomes" id="UP000636479"/>
    </source>
</evidence>
<organism evidence="1 2">
    <name type="scientific">Mycena indigotica</name>
    <dbReference type="NCBI Taxonomy" id="2126181"/>
    <lineage>
        <taxon>Eukaryota</taxon>
        <taxon>Fungi</taxon>
        <taxon>Dikarya</taxon>
        <taxon>Basidiomycota</taxon>
        <taxon>Agaricomycotina</taxon>
        <taxon>Agaricomycetes</taxon>
        <taxon>Agaricomycetidae</taxon>
        <taxon>Agaricales</taxon>
        <taxon>Marasmiineae</taxon>
        <taxon>Mycenaceae</taxon>
        <taxon>Mycena</taxon>
    </lineage>
</organism>
<protein>
    <recommendedName>
        <fullName evidence="3">DDE-1 domain-containing protein</fullName>
    </recommendedName>
</protein>
<accession>A0A8H6W8S1</accession>
<dbReference type="OrthoDB" id="3218065at2759"/>
<sequence length="258" mass="28788">MPTRLRKRYLRNAAAARAKRHPQTHEPDAIDILADSGSELGAETDDEITTWRGGLSYLRSNKWATDPAKLSEFVRTQFVSPEAKEFLCHVVEDEIPKALGKYVTTTLFPRIGVKAGLGHSILLSMAREWMAKFGWKYQEHKKALYYDGHECPDVLKEKIIPAFENEHGPGYQALFLIDNSQGHSAYSVDALLAQRMNLNSGRKQAHLRSGWYLNSHGQRIEQPMIFLANHPDPALPKPAQGNACRSAGTGAVALRLAS</sequence>
<dbReference type="AlphaFoldDB" id="A0A8H6W8S1"/>
<dbReference type="GeneID" id="59344996"/>
<comment type="caution">
    <text evidence="1">The sequence shown here is derived from an EMBL/GenBank/DDBJ whole genome shotgun (WGS) entry which is preliminary data.</text>
</comment>
<dbReference type="EMBL" id="JACAZF010000005">
    <property type="protein sequence ID" value="KAF7303429.1"/>
    <property type="molecule type" value="Genomic_DNA"/>
</dbReference>
<dbReference type="Proteomes" id="UP000636479">
    <property type="component" value="Unassembled WGS sequence"/>
</dbReference>
<reference evidence="1" key="1">
    <citation type="submission" date="2020-05" db="EMBL/GenBank/DDBJ databases">
        <title>Mycena genomes resolve the evolution of fungal bioluminescence.</title>
        <authorList>
            <person name="Tsai I.J."/>
        </authorList>
    </citation>
    <scope>NUCLEOTIDE SEQUENCE</scope>
    <source>
        <strain evidence="1">171206Taipei</strain>
    </source>
</reference>
<proteinExistence type="predicted"/>
<dbReference type="PANTHER" id="PTHR35871:SF1">
    <property type="entry name" value="CXC1-LIKE CYSTEINE CLUSTER ASSOCIATED WITH KDZ TRANSPOSASES DOMAIN-CONTAINING PROTEIN"/>
    <property type="match status" value="1"/>
</dbReference>
<gene>
    <name evidence="1" type="ORF">MIND_00571500</name>
</gene>
<evidence type="ECO:0008006" key="3">
    <source>
        <dbReference type="Google" id="ProtNLM"/>
    </source>
</evidence>